<evidence type="ECO:0000313" key="3">
    <source>
        <dbReference type="Proteomes" id="UP000325641"/>
    </source>
</evidence>
<dbReference type="AlphaFoldDB" id="A0A5P6P585"/>
<dbReference type="Proteomes" id="UP000325641">
    <property type="component" value="Chromosome"/>
</dbReference>
<organism evidence="2 3">
    <name type="scientific">Bradyrhizobium betae</name>
    <dbReference type="NCBI Taxonomy" id="244734"/>
    <lineage>
        <taxon>Bacteria</taxon>
        <taxon>Pseudomonadati</taxon>
        <taxon>Pseudomonadota</taxon>
        <taxon>Alphaproteobacteria</taxon>
        <taxon>Hyphomicrobiales</taxon>
        <taxon>Nitrobacteraceae</taxon>
        <taxon>Bradyrhizobium</taxon>
    </lineage>
</organism>
<dbReference type="Pfam" id="PF04326">
    <property type="entry name" value="SLFN_AlbA_2"/>
    <property type="match status" value="1"/>
</dbReference>
<accession>A0A5P6P585</accession>
<dbReference type="GO" id="GO:0005524">
    <property type="term" value="F:ATP binding"/>
    <property type="evidence" value="ECO:0007669"/>
    <property type="project" value="UniProtKB-KW"/>
</dbReference>
<dbReference type="KEGG" id="bbet:F8237_12675"/>
<gene>
    <name evidence="2" type="ORF">F8237_12675</name>
</gene>
<proteinExistence type="predicted"/>
<sequence>MALLNVPLDQIDEARLLALIAAGAAESRTIDYKRDSYGNAHADLSEWLADISSFANTAGGDLLLGMDAANGTPSTITPLTMPMDPEILRLEQSARGGLQPRITNLTFHPIPIAVGGNVLLVRVPRSFNSPHRIIRQGSNRFWARSAAGKYEPDVNELRALFNNGPQLAERIRNFRLDRVAKIAAGEAPVKLMDGGIVTLHVVPLSAFDVGLAAVPIRKVMIDYTAFLPYGSRSYTNSRITFEGILQTSNADQQAAQHRAYLQLYRNGIVETLTSTLAARSSGTPIISGLDDNLINEVQRILRDLAFYSIEPPYAVFVSLLEVKDMRIHLVRDPRDSSWYDNLSSPLDRDQYHFDEVIFETEPADAAECANVIRPILDQLANAGGTPGSPVFDASGVFVPFQRR</sequence>
<dbReference type="OrthoDB" id="7817026at2"/>
<dbReference type="RefSeq" id="WP_151645105.1">
    <property type="nucleotide sequence ID" value="NZ_CP044543.1"/>
</dbReference>
<dbReference type="Gene3D" id="3.30.950.30">
    <property type="entry name" value="Schlafen, AAA domain"/>
    <property type="match status" value="1"/>
</dbReference>
<evidence type="ECO:0000313" key="2">
    <source>
        <dbReference type="EMBL" id="QFI73174.1"/>
    </source>
</evidence>
<feature type="domain" description="Schlafen AlbA-2" evidence="1">
    <location>
        <begin position="26"/>
        <end position="149"/>
    </location>
</feature>
<name>A0A5P6P585_9BRAD</name>
<protein>
    <submittedName>
        <fullName evidence="2">ATP-binding protein</fullName>
    </submittedName>
</protein>
<evidence type="ECO:0000259" key="1">
    <source>
        <dbReference type="Pfam" id="PF04326"/>
    </source>
</evidence>
<keyword evidence="2" id="KW-0067">ATP-binding</keyword>
<dbReference type="EMBL" id="CP044543">
    <property type="protein sequence ID" value="QFI73174.1"/>
    <property type="molecule type" value="Genomic_DNA"/>
</dbReference>
<keyword evidence="2" id="KW-0547">Nucleotide-binding</keyword>
<reference evidence="3" key="1">
    <citation type="submission" date="2019-10" db="EMBL/GenBank/DDBJ databases">
        <title>Complete Genome Sequence of Bradyrhizobium betae type strain PL7HG1T.</title>
        <authorList>
            <person name="Bromfield E.S.P."/>
            <person name="Cloutier S."/>
        </authorList>
    </citation>
    <scope>NUCLEOTIDE SEQUENCE [LARGE SCALE GENOMIC DNA]</scope>
    <source>
        <strain evidence="3">PL7HG1</strain>
    </source>
</reference>
<dbReference type="InterPro" id="IPR038461">
    <property type="entry name" value="Schlafen_AlbA_2_dom_sf"/>
</dbReference>
<dbReference type="InterPro" id="IPR007421">
    <property type="entry name" value="Schlafen_AlbA_2_dom"/>
</dbReference>